<dbReference type="RefSeq" id="WP_240169981.1">
    <property type="nucleotide sequence ID" value="NZ_CP092365.1"/>
</dbReference>
<evidence type="ECO:0000256" key="3">
    <source>
        <dbReference type="ARBA" id="ARBA00012922"/>
    </source>
</evidence>
<organism evidence="5 6">
    <name type="scientific">Mycolicibacillus parakoreensis</name>
    <dbReference type="NCBI Taxonomy" id="1069221"/>
    <lineage>
        <taxon>Bacteria</taxon>
        <taxon>Bacillati</taxon>
        <taxon>Actinomycetota</taxon>
        <taxon>Actinomycetes</taxon>
        <taxon>Mycobacteriales</taxon>
        <taxon>Mycobacteriaceae</taxon>
        <taxon>Mycolicibacillus</taxon>
    </lineage>
</organism>
<dbReference type="Gene3D" id="3.90.1300.10">
    <property type="entry name" value="Amidase signature (AS) domain"/>
    <property type="match status" value="1"/>
</dbReference>
<dbReference type="InterPro" id="IPR036928">
    <property type="entry name" value="AS_sf"/>
</dbReference>
<evidence type="ECO:0000256" key="1">
    <source>
        <dbReference type="ARBA" id="ARBA00001311"/>
    </source>
</evidence>
<evidence type="ECO:0000313" key="5">
    <source>
        <dbReference type="EMBL" id="ULN51698.1"/>
    </source>
</evidence>
<dbReference type="PANTHER" id="PTHR11895:SF7">
    <property type="entry name" value="GLUTAMYL-TRNA(GLN) AMIDOTRANSFERASE SUBUNIT A, MITOCHONDRIAL"/>
    <property type="match status" value="1"/>
</dbReference>
<dbReference type="EMBL" id="CP092365">
    <property type="protein sequence ID" value="ULN51698.1"/>
    <property type="molecule type" value="Genomic_DNA"/>
</dbReference>
<dbReference type="Pfam" id="PF01425">
    <property type="entry name" value="Amidase"/>
    <property type="match status" value="1"/>
</dbReference>
<dbReference type="Proteomes" id="UP001055200">
    <property type="component" value="Chromosome"/>
</dbReference>
<name>A0ABY3TVL5_9MYCO</name>
<dbReference type="NCBIfam" id="NF005899">
    <property type="entry name" value="PRK07869.1"/>
    <property type="match status" value="1"/>
</dbReference>
<reference evidence="5" key="1">
    <citation type="submission" date="2022-08" db="EMBL/GenBank/DDBJ databases">
        <title>Complete genome sequence of 14 non-tuberculosis mycobacteria type-strains.</title>
        <authorList>
            <person name="Igarashi Y."/>
            <person name="Osugi A."/>
            <person name="Mitarai S."/>
        </authorList>
    </citation>
    <scope>NUCLEOTIDE SEQUENCE</scope>
    <source>
        <strain evidence="5">DSM 45575</strain>
    </source>
</reference>
<evidence type="ECO:0000313" key="6">
    <source>
        <dbReference type="Proteomes" id="UP001055200"/>
    </source>
</evidence>
<sequence length="474" mass="51281">MEHVHAFGDDALDDLDAVGLAEAIQSGRVTRAQAVDAAIARLHRVNPQLNGLAYAAFESARQRADQPPPGRPRFFDGVPTFLKDNVDAAGMPTMQGTDAWTPHPAAADGDFARLYRALGLNTLGKTQLSEFGFSAAAEHPRIGPVRNPWNTDYTAAASSSGSAAFVAAGVVPLAHANDGGGSIRIPASCNGLVGLKPTRGRLPLDKDLRMMPLRIVYNGVLTRSVRDTAAFFREAERLAPARRLPVVGDVTGPGRRRLTIAVVTRSITRDASPEVTELTLQTAALLEDLGHRVEQVADPPVPAQFADDFLLYWASLATALVRGGRRMFGPTFDRDKLDNLTLGLDAHARRHLHRLPLAVARLAASRRRSARFFRDYDALLTPTVAEQTPKVGHLDPTADYEQVIDRLMDWVAFTPLQNATGDPAISLPLAQTAAGLPQGMMFAAERGAEARLLELAFELEEARPWARIQAGAQR</sequence>
<keyword evidence="5" id="KW-0378">Hydrolase</keyword>
<dbReference type="InterPro" id="IPR023631">
    <property type="entry name" value="Amidase_dom"/>
</dbReference>
<evidence type="ECO:0000256" key="2">
    <source>
        <dbReference type="ARBA" id="ARBA00009199"/>
    </source>
</evidence>
<gene>
    <name evidence="5" type="ORF">MIU77_12420</name>
</gene>
<comment type="similarity">
    <text evidence="2">Belongs to the amidase family.</text>
</comment>
<accession>A0ABY3TVL5</accession>
<evidence type="ECO:0000259" key="4">
    <source>
        <dbReference type="Pfam" id="PF01425"/>
    </source>
</evidence>
<feature type="domain" description="Amidase" evidence="4">
    <location>
        <begin position="34"/>
        <end position="453"/>
    </location>
</feature>
<comment type="catalytic activity">
    <reaction evidence="1">
        <text>a monocarboxylic acid amide + H2O = a monocarboxylate + NH4(+)</text>
        <dbReference type="Rhea" id="RHEA:12020"/>
        <dbReference type="ChEBI" id="CHEBI:15377"/>
        <dbReference type="ChEBI" id="CHEBI:28938"/>
        <dbReference type="ChEBI" id="CHEBI:35757"/>
        <dbReference type="ChEBI" id="CHEBI:83628"/>
        <dbReference type="EC" id="3.5.1.4"/>
    </reaction>
</comment>
<dbReference type="PANTHER" id="PTHR11895">
    <property type="entry name" value="TRANSAMIDASE"/>
    <property type="match status" value="1"/>
</dbReference>
<dbReference type="InterPro" id="IPR000120">
    <property type="entry name" value="Amidase"/>
</dbReference>
<protein>
    <recommendedName>
        <fullName evidence="3">amidase</fullName>
        <ecNumber evidence="3">3.5.1.4</ecNumber>
    </recommendedName>
</protein>
<keyword evidence="6" id="KW-1185">Reference proteome</keyword>
<dbReference type="GO" id="GO:0004040">
    <property type="term" value="F:amidase activity"/>
    <property type="evidence" value="ECO:0007669"/>
    <property type="project" value="UniProtKB-EC"/>
</dbReference>
<dbReference type="SUPFAM" id="SSF75304">
    <property type="entry name" value="Amidase signature (AS) enzymes"/>
    <property type="match status" value="1"/>
</dbReference>
<dbReference type="EC" id="3.5.1.4" evidence="3"/>
<proteinExistence type="inferred from homology"/>